<sequence>MTPNNAATGGAAREAERRAREDLAAAYRLLAHFGLDDSIDTHISLRVPGTRDQFLINPYGLLFQEITASSLVKVDTAGRLVEPSDYTVNPAGFVIHSAIHMARHDATCVAHTHTTAGVAISSLACGLQPVNQWALQFYRRVAYHEFEGIAVDAAERDRLVADLGPRAKVMILRNHGLLTCGSSVAEAMLLMFNLDRACRVQLAIQSTGEPVHHLSHDVCERTASQYEVWEQTSGASERDPFEREWQAYLRRLEPVRTSYRD</sequence>
<dbReference type="KEGG" id="bxb:DR64_7277"/>
<gene>
    <name evidence="3" type="ORF">Bxe_B1977</name>
</gene>
<proteinExistence type="inferred from homology"/>
<dbReference type="InterPro" id="IPR036409">
    <property type="entry name" value="Aldolase_II/adducin_N_sf"/>
</dbReference>
<dbReference type="PATRIC" id="fig|266265.5.peg.5762"/>
<dbReference type="GO" id="GO:0005856">
    <property type="term" value="C:cytoskeleton"/>
    <property type="evidence" value="ECO:0007669"/>
    <property type="project" value="TreeGrafter"/>
</dbReference>
<dbReference type="GO" id="GO:0051015">
    <property type="term" value="F:actin filament binding"/>
    <property type="evidence" value="ECO:0007669"/>
    <property type="project" value="TreeGrafter"/>
</dbReference>
<dbReference type="OrthoDB" id="8859181at2"/>
<feature type="domain" description="Class II aldolase/adducin N-terminal" evidence="2">
    <location>
        <begin position="21"/>
        <end position="202"/>
    </location>
</feature>
<dbReference type="AlphaFoldDB" id="Q13PI4"/>
<keyword evidence="4" id="KW-1185">Reference proteome</keyword>
<dbReference type="SMART" id="SM01007">
    <property type="entry name" value="Aldolase_II"/>
    <property type="match status" value="1"/>
</dbReference>
<accession>Q13PI4</accession>
<evidence type="ECO:0000259" key="2">
    <source>
        <dbReference type="SMART" id="SM01007"/>
    </source>
</evidence>
<dbReference type="STRING" id="266265.Bxe_B1977"/>
<protein>
    <submittedName>
        <fullName evidence="3">Class II aldolase/adducin</fullName>
    </submittedName>
</protein>
<dbReference type="eggNOG" id="COG0235">
    <property type="taxonomic scope" value="Bacteria"/>
</dbReference>
<evidence type="ECO:0000256" key="1">
    <source>
        <dbReference type="ARBA" id="ARBA00037961"/>
    </source>
</evidence>
<dbReference type="RefSeq" id="WP_011491357.1">
    <property type="nucleotide sequence ID" value="NC_007952.1"/>
</dbReference>
<organism evidence="3 4">
    <name type="scientific">Paraburkholderia xenovorans (strain LB400)</name>
    <dbReference type="NCBI Taxonomy" id="266265"/>
    <lineage>
        <taxon>Bacteria</taxon>
        <taxon>Pseudomonadati</taxon>
        <taxon>Pseudomonadota</taxon>
        <taxon>Betaproteobacteria</taxon>
        <taxon>Burkholderiales</taxon>
        <taxon>Burkholderiaceae</taxon>
        <taxon>Paraburkholderia</taxon>
    </lineage>
</organism>
<dbReference type="PANTHER" id="PTHR10672:SF3">
    <property type="entry name" value="PROTEIN HU-LI TAI SHAO"/>
    <property type="match status" value="1"/>
</dbReference>
<dbReference type="NCBIfam" id="NF005451">
    <property type="entry name" value="PRK07044.1"/>
    <property type="match status" value="1"/>
</dbReference>
<dbReference type="SUPFAM" id="SSF53639">
    <property type="entry name" value="AraD/HMP-PK domain-like"/>
    <property type="match status" value="1"/>
</dbReference>
<reference evidence="3 4" key="1">
    <citation type="journal article" date="2006" name="Proc. Natl. Acad. Sci. U.S.A.">
        <title>Burkholderia xenovorans LB400 harbors a multi-replicon, 9.73-Mbp genome shaped for versatility.</title>
        <authorList>
            <person name="Chain P.S."/>
            <person name="Denef V.J."/>
            <person name="Konstantinidis K.T."/>
            <person name="Vergez L.M."/>
            <person name="Agullo L."/>
            <person name="Reyes V.L."/>
            <person name="Hauser L."/>
            <person name="Cordova M."/>
            <person name="Gomez L."/>
            <person name="Gonzalez M."/>
            <person name="Land M."/>
            <person name="Lao V."/>
            <person name="Larimer F."/>
            <person name="LiPuma J.J."/>
            <person name="Mahenthiralingam E."/>
            <person name="Malfatti S.A."/>
            <person name="Marx C.J."/>
            <person name="Parnell J.J."/>
            <person name="Ramette A."/>
            <person name="Richardson P."/>
            <person name="Seeger M."/>
            <person name="Smith D."/>
            <person name="Spilker T."/>
            <person name="Sul W.J."/>
            <person name="Tsoi T.V."/>
            <person name="Ulrich L.E."/>
            <person name="Zhulin I.B."/>
            <person name="Tiedje J.M."/>
        </authorList>
    </citation>
    <scope>NUCLEOTIDE SEQUENCE [LARGE SCALE GENOMIC DNA]</scope>
    <source>
        <strain evidence="3 4">LB400</strain>
    </source>
</reference>
<comment type="similarity">
    <text evidence="1">Belongs to the aldolase class II family.</text>
</comment>
<dbReference type="PANTHER" id="PTHR10672">
    <property type="entry name" value="ADDUCIN"/>
    <property type="match status" value="1"/>
</dbReference>
<evidence type="ECO:0000313" key="4">
    <source>
        <dbReference type="Proteomes" id="UP000001817"/>
    </source>
</evidence>
<dbReference type="Proteomes" id="UP000001817">
    <property type="component" value="Chromosome 2"/>
</dbReference>
<dbReference type="InterPro" id="IPR001303">
    <property type="entry name" value="Aldolase_II/adducin_N"/>
</dbReference>
<name>Q13PI4_PARXL</name>
<evidence type="ECO:0000313" key="3">
    <source>
        <dbReference type="EMBL" id="ABE34005.1"/>
    </source>
</evidence>
<dbReference type="InterPro" id="IPR051017">
    <property type="entry name" value="Aldolase-II_Adducin_sf"/>
</dbReference>
<dbReference type="EMBL" id="CP000271">
    <property type="protein sequence ID" value="ABE34005.1"/>
    <property type="molecule type" value="Genomic_DNA"/>
</dbReference>
<dbReference type="Gene3D" id="3.40.225.10">
    <property type="entry name" value="Class II aldolase/adducin N-terminal domain"/>
    <property type="match status" value="1"/>
</dbReference>
<dbReference type="KEGG" id="bxe:Bxe_B1977"/>
<dbReference type="Pfam" id="PF00596">
    <property type="entry name" value="Aldolase_II"/>
    <property type="match status" value="1"/>
</dbReference>